<evidence type="ECO:0000313" key="2">
    <source>
        <dbReference type="EMBL" id="KKN63207.1"/>
    </source>
</evidence>
<reference evidence="2" key="1">
    <citation type="journal article" date="2015" name="Nature">
        <title>Complex archaea that bridge the gap between prokaryotes and eukaryotes.</title>
        <authorList>
            <person name="Spang A."/>
            <person name="Saw J.H."/>
            <person name="Jorgensen S.L."/>
            <person name="Zaremba-Niedzwiedzka K."/>
            <person name="Martijn J."/>
            <person name="Lind A.E."/>
            <person name="van Eijk R."/>
            <person name="Schleper C."/>
            <person name="Guy L."/>
            <person name="Ettema T.J."/>
        </authorList>
    </citation>
    <scope>NUCLEOTIDE SEQUENCE</scope>
</reference>
<comment type="caution">
    <text evidence="2">The sequence shown here is derived from an EMBL/GenBank/DDBJ whole genome shotgun (WGS) entry which is preliminary data.</text>
</comment>
<dbReference type="SUPFAM" id="SSF53448">
    <property type="entry name" value="Nucleotide-diphospho-sugar transferases"/>
    <property type="match status" value="1"/>
</dbReference>
<dbReference type="InterPro" id="IPR029044">
    <property type="entry name" value="Nucleotide-diphossugar_trans"/>
</dbReference>
<gene>
    <name evidence="2" type="ORF">LCGC14_0503970</name>
</gene>
<dbReference type="AlphaFoldDB" id="A0A0F9SLE8"/>
<feature type="domain" description="Glycosyltransferase 2-like" evidence="1">
    <location>
        <begin position="5"/>
        <end position="133"/>
    </location>
</feature>
<sequence length="271" mass="31260">MVTAVTACWDRPDQLEMHLESLSKQTVVPKCIVVDNMSEPENNDRQIKVCEQYNAPYFQPMWKLKRHRLSSCCNIGLKWVDTEFVCFLDPDSIFDNTYIEQCMDLMSRYSNMAMATPQYKIPDWVRTKRLLDYGYDLSNIAIMDSGKKVFINFWLDGQTRCMSTVADPKPILHTFHFDGNVWFRTKFAKQFKIFDSKIIDHQGSRSNAAMVGLVNGASLVIIKDLAGYHIEHDKVFSTVSKSNELKVQRYLDKKWGTTVVPSFNKLILIGG</sequence>
<name>A0A0F9SLE8_9ZZZZ</name>
<organism evidence="2">
    <name type="scientific">marine sediment metagenome</name>
    <dbReference type="NCBI Taxonomy" id="412755"/>
    <lineage>
        <taxon>unclassified sequences</taxon>
        <taxon>metagenomes</taxon>
        <taxon>ecological metagenomes</taxon>
    </lineage>
</organism>
<accession>A0A0F9SLE8</accession>
<proteinExistence type="predicted"/>
<dbReference type="Pfam" id="PF00535">
    <property type="entry name" value="Glycos_transf_2"/>
    <property type="match status" value="1"/>
</dbReference>
<dbReference type="EMBL" id="LAZR01000597">
    <property type="protein sequence ID" value="KKN63207.1"/>
    <property type="molecule type" value="Genomic_DNA"/>
</dbReference>
<protein>
    <recommendedName>
        <fullName evidence="1">Glycosyltransferase 2-like domain-containing protein</fullName>
    </recommendedName>
</protein>
<evidence type="ECO:0000259" key="1">
    <source>
        <dbReference type="Pfam" id="PF00535"/>
    </source>
</evidence>
<dbReference type="InterPro" id="IPR001173">
    <property type="entry name" value="Glyco_trans_2-like"/>
</dbReference>
<dbReference type="Gene3D" id="3.90.550.10">
    <property type="entry name" value="Spore Coat Polysaccharide Biosynthesis Protein SpsA, Chain A"/>
    <property type="match status" value="1"/>
</dbReference>